<reference evidence="6" key="1">
    <citation type="submission" date="2020-05" db="EMBL/GenBank/DDBJ databases">
        <authorList>
            <person name="Chiriac C."/>
            <person name="Salcher M."/>
            <person name="Ghai R."/>
            <person name="Kavagutti S V."/>
        </authorList>
    </citation>
    <scope>NUCLEOTIDE SEQUENCE</scope>
</reference>
<dbReference type="Gene3D" id="3.30.300.30">
    <property type="match status" value="1"/>
</dbReference>
<name>A0A6J7MJL3_9ZZZZ</name>
<dbReference type="EMBL" id="CAFBMH010000021">
    <property type="protein sequence ID" value="CAB4901098.1"/>
    <property type="molecule type" value="Genomic_DNA"/>
</dbReference>
<dbReference type="Gene3D" id="3.40.50.12780">
    <property type="entry name" value="N-terminal domain of ligase-like"/>
    <property type="match status" value="1"/>
</dbReference>
<evidence type="ECO:0000259" key="2">
    <source>
        <dbReference type="Pfam" id="PF13193"/>
    </source>
</evidence>
<sequence length="505" mass="54348">MNVMMLLEMAAAGFGDRVGLGSKHGDGLTYEQMYERAGSAAAYFLGAGIERVSLVDVSSPALPLTLFGSAWAGKPFVPLNYRLTADELRHLAAEVAPTVTVCEDQAQPKLYDIAGVQPVLRDEFLATIASHPCAPPDWSMDPDDIAILLYTSGTTGAPKAAVLRHKHLVSYIFGSVEFMGADEDEATLISVPPYHIAGMAAILSSVYAGRRIVQLPAFDAGAWVQLAIHEGITHAMVVPTMLARIIDYMEQHGIENLPTLRAMSYGGGKMPLAVIEKALDLLPQCNFVNAYGLTETSSTVCILGPDDHRAARSSHDQAVRRRLTSVGKPLPSIELTVRDDEGKSVEPGARGEIWVRGEQVAGEYLGRGSLLNADGWFPTKDGGYLDDEGFLFLEGRMDDIIIRGGENISPGEIEDVLLLHGAVAEAAAVGLPSRQWGEAVGAVVVRAPGSSPTADELRDWVAQHLRSSRAPEVIVFRDELPYNDMGKLLRRVLKAELAELGDVEG</sequence>
<organism evidence="6">
    <name type="scientific">freshwater metagenome</name>
    <dbReference type="NCBI Taxonomy" id="449393"/>
    <lineage>
        <taxon>unclassified sequences</taxon>
        <taxon>metagenomes</taxon>
        <taxon>ecological metagenomes</taxon>
    </lineage>
</organism>
<dbReference type="InterPro" id="IPR042099">
    <property type="entry name" value="ANL_N_sf"/>
</dbReference>
<protein>
    <submittedName>
        <fullName evidence="6">Unannotated protein</fullName>
    </submittedName>
</protein>
<dbReference type="InterPro" id="IPR020845">
    <property type="entry name" value="AMP-binding_CS"/>
</dbReference>
<feature type="domain" description="AMP-dependent synthetase/ligase" evidence="1">
    <location>
        <begin position="8"/>
        <end position="365"/>
    </location>
</feature>
<dbReference type="EMBL" id="CAFABA010000017">
    <property type="protein sequence ID" value="CAB4819897.1"/>
    <property type="molecule type" value="Genomic_DNA"/>
</dbReference>
<dbReference type="GO" id="GO:0006631">
    <property type="term" value="P:fatty acid metabolic process"/>
    <property type="evidence" value="ECO:0007669"/>
    <property type="project" value="TreeGrafter"/>
</dbReference>
<proteinExistence type="predicted"/>
<feature type="domain" description="AMP-binding enzyme C-terminal" evidence="2">
    <location>
        <begin position="412"/>
        <end position="487"/>
    </location>
</feature>
<accession>A0A6J7MJL3</accession>
<dbReference type="PANTHER" id="PTHR43201">
    <property type="entry name" value="ACYL-COA SYNTHETASE"/>
    <property type="match status" value="1"/>
</dbReference>
<dbReference type="GO" id="GO:0031956">
    <property type="term" value="F:medium-chain fatty acid-CoA ligase activity"/>
    <property type="evidence" value="ECO:0007669"/>
    <property type="project" value="TreeGrafter"/>
</dbReference>
<dbReference type="InterPro" id="IPR000873">
    <property type="entry name" value="AMP-dep_synth/lig_dom"/>
</dbReference>
<evidence type="ECO:0000259" key="1">
    <source>
        <dbReference type="Pfam" id="PF00501"/>
    </source>
</evidence>
<evidence type="ECO:0000313" key="4">
    <source>
        <dbReference type="EMBL" id="CAB4819897.1"/>
    </source>
</evidence>
<dbReference type="Pfam" id="PF00501">
    <property type="entry name" value="AMP-binding"/>
    <property type="match status" value="1"/>
</dbReference>
<dbReference type="EMBL" id="CAEZYR010000020">
    <property type="protein sequence ID" value="CAB4735357.1"/>
    <property type="molecule type" value="Genomic_DNA"/>
</dbReference>
<evidence type="ECO:0000313" key="6">
    <source>
        <dbReference type="EMBL" id="CAB4981171.1"/>
    </source>
</evidence>
<dbReference type="InterPro" id="IPR025110">
    <property type="entry name" value="AMP-bd_C"/>
</dbReference>
<dbReference type="PANTHER" id="PTHR43201:SF32">
    <property type="entry name" value="2-SUCCINYLBENZOATE--COA LIGASE, CHLOROPLASTIC_PEROXISOMAL"/>
    <property type="match status" value="1"/>
</dbReference>
<dbReference type="InterPro" id="IPR045851">
    <property type="entry name" value="AMP-bd_C_sf"/>
</dbReference>
<dbReference type="SUPFAM" id="SSF56801">
    <property type="entry name" value="Acetyl-CoA synthetase-like"/>
    <property type="match status" value="1"/>
</dbReference>
<dbReference type="Pfam" id="PF13193">
    <property type="entry name" value="AMP-binding_C"/>
    <property type="match status" value="1"/>
</dbReference>
<gene>
    <name evidence="3" type="ORF">UFOPK2754_00779</name>
    <name evidence="4" type="ORF">UFOPK3139_00633</name>
    <name evidence="5" type="ORF">UFOPK3543_00866</name>
    <name evidence="6" type="ORF">UFOPK3967_00369</name>
</gene>
<dbReference type="PROSITE" id="PS00455">
    <property type="entry name" value="AMP_BINDING"/>
    <property type="match status" value="1"/>
</dbReference>
<evidence type="ECO:0000313" key="5">
    <source>
        <dbReference type="EMBL" id="CAB4901098.1"/>
    </source>
</evidence>
<dbReference type="EMBL" id="CAFBOS010000014">
    <property type="protein sequence ID" value="CAB4981171.1"/>
    <property type="molecule type" value="Genomic_DNA"/>
</dbReference>
<evidence type="ECO:0000313" key="3">
    <source>
        <dbReference type="EMBL" id="CAB4735357.1"/>
    </source>
</evidence>
<dbReference type="AlphaFoldDB" id="A0A6J7MJL3"/>